<protein>
    <submittedName>
        <fullName evidence="3">Zinc ribbon domain-containing protein</fullName>
    </submittedName>
</protein>
<feature type="region of interest" description="Disordered" evidence="1">
    <location>
        <begin position="38"/>
        <end position="84"/>
    </location>
</feature>
<feature type="compositionally biased region" description="Low complexity" evidence="1">
    <location>
        <begin position="581"/>
        <end position="592"/>
    </location>
</feature>
<keyword evidence="2" id="KW-0472">Membrane</keyword>
<feature type="region of interest" description="Disordered" evidence="1">
    <location>
        <begin position="578"/>
        <end position="613"/>
    </location>
</feature>
<dbReference type="EMBL" id="RQSP01000023">
    <property type="protein sequence ID" value="KAB5606538.1"/>
    <property type="molecule type" value="Genomic_DNA"/>
</dbReference>
<feature type="transmembrane region" description="Helical" evidence="2">
    <location>
        <begin position="279"/>
        <end position="302"/>
    </location>
</feature>
<organism evidence="3 4">
    <name type="scientific">Bifidobacterium jacchi</name>
    <dbReference type="NCBI Taxonomy" id="2490545"/>
    <lineage>
        <taxon>Bacteria</taxon>
        <taxon>Bacillati</taxon>
        <taxon>Actinomycetota</taxon>
        <taxon>Actinomycetes</taxon>
        <taxon>Bifidobacteriales</taxon>
        <taxon>Bifidobacteriaceae</taxon>
        <taxon>Bifidobacterium</taxon>
    </lineage>
</organism>
<dbReference type="Proteomes" id="UP000326336">
    <property type="component" value="Unassembled WGS sequence"/>
</dbReference>
<dbReference type="AlphaFoldDB" id="A0A5N5RGZ4"/>
<dbReference type="OrthoDB" id="9763050at2"/>
<keyword evidence="2" id="KW-1133">Transmembrane helix</keyword>
<comment type="caution">
    <text evidence="3">The sequence shown here is derived from an EMBL/GenBank/DDBJ whole genome shotgun (WGS) entry which is preliminary data.</text>
</comment>
<feature type="compositionally biased region" description="Polar residues" evidence="1">
    <location>
        <begin position="121"/>
        <end position="130"/>
    </location>
</feature>
<feature type="compositionally biased region" description="Polar residues" evidence="1">
    <location>
        <begin position="600"/>
        <end position="613"/>
    </location>
</feature>
<proteinExistence type="predicted"/>
<sequence length="613" mass="63247">MSSQPHPNERRCPSCGVACPSNASSCPSCGAPLLTVPLPGQGDHTASAAAQPRSAEAQPAYASSFAVQSGDVHPGDAHVDSAPDDTALDESVLDESALDIPPLDGFIPLLHPSPEAVATTAPEQTAASQPSIPPVPLPAPQLQPQPTPQPLAMQTTTPTPVAEETQPAGAFGDDLSVTGNIAPLPPFDASGTMHAAATGAGSATSVMPPAIAPTMPATPAAPAAMPVSIPPAAGEPTSAEDTGEFDALSSMSDFADRNGGAGANVDDPDDGPAGFNPRVFAAIIGAILAIILMLGGTLWWWMASNHARALSDCRSAYDELSSVTAKADDAAAAARDSAGLDSSSVADSATLDTLNNAIKEPDSLKNVIECDGSADTAAISQATQSIRRATNDQNSRIKAIASAVSSVDKSQERKTIEDEQTTLSAKRDAAQSLFDSSNGKVADEDTRTALQEAIVQASALVNDSTADSQTAIQQASDQLDSAMDAVNKSVKKKTDDEKKAKEDAKKAADKNRCAALTGDYVQLNGTMRITLRADCSYDLFVNGDLYGSYPYEANSYKDLGNTSFSWYDGEDTLAYIPPGQSTSEIDSSSGSDKASDINRQKLTSTTGGTFIKE</sequence>
<gene>
    <name evidence="3" type="ORF">EHS19_07085</name>
</gene>
<evidence type="ECO:0000313" key="3">
    <source>
        <dbReference type="EMBL" id="KAB5606538.1"/>
    </source>
</evidence>
<accession>A0A5N5RGZ4</accession>
<feature type="compositionally biased region" description="Pro residues" evidence="1">
    <location>
        <begin position="131"/>
        <end position="149"/>
    </location>
</feature>
<evidence type="ECO:0000256" key="2">
    <source>
        <dbReference type="SAM" id="Phobius"/>
    </source>
</evidence>
<keyword evidence="2" id="KW-0812">Transmembrane</keyword>
<evidence type="ECO:0000256" key="1">
    <source>
        <dbReference type="SAM" id="MobiDB-lite"/>
    </source>
</evidence>
<evidence type="ECO:0000313" key="4">
    <source>
        <dbReference type="Proteomes" id="UP000326336"/>
    </source>
</evidence>
<feature type="compositionally biased region" description="Low complexity" evidence="1">
    <location>
        <begin position="46"/>
        <end position="60"/>
    </location>
</feature>
<reference evidence="3 4" key="1">
    <citation type="journal article" date="2019" name="Int. J. Syst. Evol. Microbiol.">
        <title>Bifidobacterium jacchi sp. nov., isolated from the faeces of a baby common marmoset (Callithrix jacchus).</title>
        <authorList>
            <person name="Modesto M."/>
            <person name="Watanabe K."/>
            <person name="Arita M."/>
            <person name="Satti M."/>
            <person name="Oki K."/>
            <person name="Sciavilla P."/>
            <person name="Patavino C."/>
            <person name="Camma C."/>
            <person name="Michelini S."/>
            <person name="Sgorbati B."/>
            <person name="Mattarelli P."/>
        </authorList>
    </citation>
    <scope>NUCLEOTIDE SEQUENCE [LARGE SCALE GENOMIC DNA]</scope>
    <source>
        <strain evidence="3 4">MRM 9.3</strain>
    </source>
</reference>
<name>A0A5N5RGZ4_9BIFI</name>
<feature type="region of interest" description="Disordered" evidence="1">
    <location>
        <begin position="118"/>
        <end position="176"/>
    </location>
</feature>
<keyword evidence="4" id="KW-1185">Reference proteome</keyword>
<feature type="compositionally biased region" description="Low complexity" evidence="1">
    <location>
        <begin position="150"/>
        <end position="160"/>
    </location>
</feature>
<dbReference type="RefSeq" id="WP_151917071.1">
    <property type="nucleotide sequence ID" value="NZ_RQSP01000023.1"/>
</dbReference>